<feature type="compositionally biased region" description="Polar residues" evidence="1">
    <location>
        <begin position="228"/>
        <end position="240"/>
    </location>
</feature>
<accession>A0A6A5UHJ1</accession>
<evidence type="ECO:0000256" key="1">
    <source>
        <dbReference type="SAM" id="MobiDB-lite"/>
    </source>
</evidence>
<gene>
    <name evidence="2" type="ORF">BU23DRAFT_77553</name>
</gene>
<feature type="region of interest" description="Disordered" evidence="1">
    <location>
        <begin position="1"/>
        <end position="22"/>
    </location>
</feature>
<feature type="region of interest" description="Disordered" evidence="1">
    <location>
        <begin position="151"/>
        <end position="170"/>
    </location>
</feature>
<feature type="compositionally biased region" description="Low complexity" evidence="1">
    <location>
        <begin position="216"/>
        <end position="227"/>
    </location>
</feature>
<organism evidence="2 3">
    <name type="scientific">Bimuria novae-zelandiae CBS 107.79</name>
    <dbReference type="NCBI Taxonomy" id="1447943"/>
    <lineage>
        <taxon>Eukaryota</taxon>
        <taxon>Fungi</taxon>
        <taxon>Dikarya</taxon>
        <taxon>Ascomycota</taxon>
        <taxon>Pezizomycotina</taxon>
        <taxon>Dothideomycetes</taxon>
        <taxon>Pleosporomycetidae</taxon>
        <taxon>Pleosporales</taxon>
        <taxon>Massarineae</taxon>
        <taxon>Didymosphaeriaceae</taxon>
        <taxon>Bimuria</taxon>
    </lineage>
</organism>
<evidence type="ECO:0000313" key="3">
    <source>
        <dbReference type="Proteomes" id="UP000800036"/>
    </source>
</evidence>
<dbReference type="OrthoDB" id="3791782at2759"/>
<name>A0A6A5UHJ1_9PLEO</name>
<sequence>MDALHTVHSHQQHAHQPLRRCPSISQHTIGASVSPITTEATIIQPSTIDEIPPSTTQPTSQPPDSVSIVSRRSSPSRKPQPLHQITESLPNIPPPPSDPPRTCPRCATPRAPPPFLQKTSVCQTCLTAFKFSTSTRHGSVLTEFPPLLAAGSTASESDGEEAQDASKHARKVSIVQSIGRVFGMFRGGGGSRRGSESSLESWDGRRSSAWETPERVGSVVSTGSGSSRPSLDQESSDLTR</sequence>
<dbReference type="Proteomes" id="UP000800036">
    <property type="component" value="Unassembled WGS sequence"/>
</dbReference>
<feature type="region of interest" description="Disordered" evidence="1">
    <location>
        <begin position="184"/>
        <end position="240"/>
    </location>
</feature>
<proteinExistence type="predicted"/>
<protein>
    <submittedName>
        <fullName evidence="2">Uncharacterized protein</fullName>
    </submittedName>
</protein>
<keyword evidence="3" id="KW-1185">Reference proteome</keyword>
<feature type="region of interest" description="Disordered" evidence="1">
    <location>
        <begin position="48"/>
        <end position="103"/>
    </location>
</feature>
<evidence type="ECO:0000313" key="2">
    <source>
        <dbReference type="EMBL" id="KAF1964104.1"/>
    </source>
</evidence>
<reference evidence="2" key="1">
    <citation type="journal article" date="2020" name="Stud. Mycol.">
        <title>101 Dothideomycetes genomes: a test case for predicting lifestyles and emergence of pathogens.</title>
        <authorList>
            <person name="Haridas S."/>
            <person name="Albert R."/>
            <person name="Binder M."/>
            <person name="Bloem J."/>
            <person name="Labutti K."/>
            <person name="Salamov A."/>
            <person name="Andreopoulos B."/>
            <person name="Baker S."/>
            <person name="Barry K."/>
            <person name="Bills G."/>
            <person name="Bluhm B."/>
            <person name="Cannon C."/>
            <person name="Castanera R."/>
            <person name="Culley D."/>
            <person name="Daum C."/>
            <person name="Ezra D."/>
            <person name="Gonzalez J."/>
            <person name="Henrissat B."/>
            <person name="Kuo A."/>
            <person name="Liang C."/>
            <person name="Lipzen A."/>
            <person name="Lutzoni F."/>
            <person name="Magnuson J."/>
            <person name="Mondo S."/>
            <person name="Nolan M."/>
            <person name="Ohm R."/>
            <person name="Pangilinan J."/>
            <person name="Park H.-J."/>
            <person name="Ramirez L."/>
            <person name="Alfaro M."/>
            <person name="Sun H."/>
            <person name="Tritt A."/>
            <person name="Yoshinaga Y."/>
            <person name="Zwiers L.-H."/>
            <person name="Turgeon B."/>
            <person name="Goodwin S."/>
            <person name="Spatafora J."/>
            <person name="Crous P."/>
            <person name="Grigoriev I."/>
        </authorList>
    </citation>
    <scope>NUCLEOTIDE SEQUENCE</scope>
    <source>
        <strain evidence="2">CBS 107.79</strain>
    </source>
</reference>
<feature type="compositionally biased region" description="Low complexity" evidence="1">
    <location>
        <begin position="52"/>
        <end position="77"/>
    </location>
</feature>
<feature type="compositionally biased region" description="Basic and acidic residues" evidence="1">
    <location>
        <begin position="202"/>
        <end position="214"/>
    </location>
</feature>
<dbReference type="EMBL" id="ML976806">
    <property type="protein sequence ID" value="KAF1964104.1"/>
    <property type="molecule type" value="Genomic_DNA"/>
</dbReference>
<feature type="compositionally biased region" description="Basic residues" evidence="1">
    <location>
        <begin position="7"/>
        <end position="18"/>
    </location>
</feature>
<feature type="compositionally biased region" description="Pro residues" evidence="1">
    <location>
        <begin position="91"/>
        <end position="102"/>
    </location>
</feature>
<dbReference type="AlphaFoldDB" id="A0A6A5UHJ1"/>